<feature type="compositionally biased region" description="Acidic residues" evidence="4">
    <location>
        <begin position="33"/>
        <end position="44"/>
    </location>
</feature>
<dbReference type="PROSITE" id="PS50072">
    <property type="entry name" value="CSA_PPIASE_2"/>
    <property type="match status" value="1"/>
</dbReference>
<feature type="domain" description="PPIase cyclophilin-type" evidence="5">
    <location>
        <begin position="82"/>
        <end position="232"/>
    </location>
</feature>
<comment type="catalytic activity">
    <reaction evidence="3">
        <text>[protein]-peptidylproline (omega=180) = [protein]-peptidylproline (omega=0)</text>
        <dbReference type="Rhea" id="RHEA:16237"/>
        <dbReference type="Rhea" id="RHEA-COMP:10747"/>
        <dbReference type="Rhea" id="RHEA-COMP:10748"/>
        <dbReference type="ChEBI" id="CHEBI:83833"/>
        <dbReference type="ChEBI" id="CHEBI:83834"/>
        <dbReference type="EC" id="5.2.1.8"/>
    </reaction>
</comment>
<dbReference type="EC" id="5.2.1.8" evidence="3"/>
<keyword evidence="1 3" id="KW-0697">Rotamase</keyword>
<dbReference type="AlphaFoldDB" id="A0A1M6A0Z2"/>
<accession>A0A1M6A0Z2</accession>
<dbReference type="Pfam" id="PF00160">
    <property type="entry name" value="Pro_isomerase"/>
    <property type="match status" value="1"/>
</dbReference>
<evidence type="ECO:0000256" key="3">
    <source>
        <dbReference type="RuleBase" id="RU363019"/>
    </source>
</evidence>
<evidence type="ECO:0000313" key="6">
    <source>
        <dbReference type="EMBL" id="SHI30181.1"/>
    </source>
</evidence>
<dbReference type="eggNOG" id="COG0652">
    <property type="taxonomic scope" value="Bacteria"/>
</dbReference>
<dbReference type="EMBL" id="FQYK01000001">
    <property type="protein sequence ID" value="SHI30181.1"/>
    <property type="molecule type" value="Genomic_DNA"/>
</dbReference>
<dbReference type="GO" id="GO:0003755">
    <property type="term" value="F:peptidyl-prolyl cis-trans isomerase activity"/>
    <property type="evidence" value="ECO:0007669"/>
    <property type="project" value="UniProtKB-UniRule"/>
</dbReference>
<keyword evidence="7" id="KW-1185">Reference proteome</keyword>
<dbReference type="STRING" id="1178825.SAMN05216261_0134"/>
<dbReference type="Proteomes" id="UP000184396">
    <property type="component" value="Unassembled WGS sequence"/>
</dbReference>
<evidence type="ECO:0000256" key="4">
    <source>
        <dbReference type="SAM" id="MobiDB-lite"/>
    </source>
</evidence>
<proteinExistence type="inferred from homology"/>
<evidence type="ECO:0000256" key="1">
    <source>
        <dbReference type="ARBA" id="ARBA00023110"/>
    </source>
</evidence>
<dbReference type="InterPro" id="IPR029000">
    <property type="entry name" value="Cyclophilin-like_dom_sf"/>
</dbReference>
<dbReference type="OrthoDB" id="9807797at2"/>
<protein>
    <recommendedName>
        <fullName evidence="3">Peptidyl-prolyl cis-trans isomerase</fullName>
        <shortName evidence="3">PPIase</shortName>
        <ecNumber evidence="3">5.2.1.8</ecNumber>
    </recommendedName>
</protein>
<dbReference type="PRINTS" id="PR00153">
    <property type="entry name" value="CSAPPISMRASE"/>
</dbReference>
<comment type="function">
    <text evidence="3">PPIases accelerate the folding of proteins. It catalyzes the cis-trans isomerization of proline imidic peptide bonds in oligopeptides.</text>
</comment>
<gene>
    <name evidence="6" type="ORF">SAMN05216261_0134</name>
</gene>
<dbReference type="InterPro" id="IPR002130">
    <property type="entry name" value="Cyclophilin-type_PPIase_dom"/>
</dbReference>
<keyword evidence="2 3" id="KW-0413">Isomerase</keyword>
<evidence type="ECO:0000313" key="7">
    <source>
        <dbReference type="Proteomes" id="UP000184396"/>
    </source>
</evidence>
<name>A0A1M6A0Z2_9FLAO</name>
<dbReference type="RefSeq" id="WP_019387029.1">
    <property type="nucleotide sequence ID" value="NZ_ALIH01000004.1"/>
</dbReference>
<reference evidence="6 7" key="1">
    <citation type="submission" date="2016-11" db="EMBL/GenBank/DDBJ databases">
        <authorList>
            <person name="Jaros S."/>
            <person name="Januszkiewicz K."/>
            <person name="Wedrychowicz H."/>
        </authorList>
    </citation>
    <scope>NUCLEOTIDE SEQUENCE [LARGE SCALE GENOMIC DNA]</scope>
    <source>
        <strain evidence="6 7">CGMCC 1.12213</strain>
    </source>
</reference>
<dbReference type="SUPFAM" id="SSF50891">
    <property type="entry name" value="Cyclophilin-like"/>
    <property type="match status" value="1"/>
</dbReference>
<dbReference type="PANTHER" id="PTHR45625">
    <property type="entry name" value="PEPTIDYL-PROLYL CIS-TRANS ISOMERASE-RELATED"/>
    <property type="match status" value="1"/>
</dbReference>
<dbReference type="PANTHER" id="PTHR45625:SF4">
    <property type="entry name" value="PEPTIDYLPROLYL ISOMERASE DOMAIN AND WD REPEAT-CONTAINING PROTEIN 1"/>
    <property type="match status" value="1"/>
</dbReference>
<organism evidence="6 7">
    <name type="scientific">Algibacter luteus</name>
    <dbReference type="NCBI Taxonomy" id="1178825"/>
    <lineage>
        <taxon>Bacteria</taxon>
        <taxon>Pseudomonadati</taxon>
        <taxon>Bacteroidota</taxon>
        <taxon>Flavobacteriia</taxon>
        <taxon>Flavobacteriales</taxon>
        <taxon>Flavobacteriaceae</taxon>
        <taxon>Algibacter</taxon>
    </lineage>
</organism>
<sequence length="234" mass="27468">MRFLLFLCFFVLFLNCEDKQSKQKSIPKTEVEKDVEEEKPEDTEQEPKREFPKLNSKTAMEFFLEYDKKHKENKVRITTDFGEIDILLYNETKFHRSNFIWLTKQKYFNGTQFYRVIDNFIVQAGNSDDVKTARKRAFIGKYLLPPDTKRGFKHDRGVISMPSSEIRNPHKLASPFEFFIVCQKGGAHFLDGDYTIFGHVTRGMDVVDKIAAVETDDGDWPDKNIFIRNVEILD</sequence>
<evidence type="ECO:0000256" key="2">
    <source>
        <dbReference type="ARBA" id="ARBA00023235"/>
    </source>
</evidence>
<dbReference type="InterPro" id="IPR044666">
    <property type="entry name" value="Cyclophilin_A-like"/>
</dbReference>
<dbReference type="Gene3D" id="2.40.100.10">
    <property type="entry name" value="Cyclophilin-like"/>
    <property type="match status" value="1"/>
</dbReference>
<feature type="region of interest" description="Disordered" evidence="4">
    <location>
        <begin position="25"/>
        <end position="49"/>
    </location>
</feature>
<evidence type="ECO:0000259" key="5">
    <source>
        <dbReference type="PROSITE" id="PS50072"/>
    </source>
</evidence>
<comment type="similarity">
    <text evidence="3">Belongs to the cyclophilin-type PPIase family.</text>
</comment>